<feature type="domain" description="RNA polymerase sigma factor 70 region 4 type 2" evidence="7">
    <location>
        <begin position="105"/>
        <end position="155"/>
    </location>
</feature>
<dbReference type="SUPFAM" id="SSF54427">
    <property type="entry name" value="NTF2-like"/>
    <property type="match status" value="1"/>
</dbReference>
<dbReference type="RefSeq" id="WP_382398110.1">
    <property type="nucleotide sequence ID" value="NZ_JBHSWH010000001.1"/>
</dbReference>
<dbReference type="Pfam" id="PF08281">
    <property type="entry name" value="Sigma70_r4_2"/>
    <property type="match status" value="1"/>
</dbReference>
<evidence type="ECO:0000256" key="5">
    <source>
        <dbReference type="ARBA" id="ARBA00023163"/>
    </source>
</evidence>
<dbReference type="NCBIfam" id="TIGR02937">
    <property type="entry name" value="sigma70-ECF"/>
    <property type="match status" value="1"/>
</dbReference>
<evidence type="ECO:0000256" key="2">
    <source>
        <dbReference type="ARBA" id="ARBA00011344"/>
    </source>
</evidence>
<dbReference type="Proteomes" id="UP001596298">
    <property type="component" value="Unassembled WGS sequence"/>
</dbReference>
<dbReference type="Pfam" id="PF04542">
    <property type="entry name" value="Sigma70_r2"/>
    <property type="match status" value="1"/>
</dbReference>
<dbReference type="PANTHER" id="PTHR30173:SF43">
    <property type="entry name" value="ECF RNA POLYMERASE SIGMA FACTOR SIGI-RELATED"/>
    <property type="match status" value="1"/>
</dbReference>
<dbReference type="SUPFAM" id="SSF88659">
    <property type="entry name" value="Sigma3 and sigma4 domains of RNA polymerase sigma factors"/>
    <property type="match status" value="1"/>
</dbReference>
<comment type="subunit">
    <text evidence="2">Interacts transiently with the RNA polymerase catalytic core formed by RpoA, RpoB, RpoC and RpoZ (2 alpha, 1 beta, 1 beta' and 1 omega subunit) to form the RNA polymerase holoenzyme that can initiate transcription.</text>
</comment>
<dbReference type="InterPro" id="IPR013325">
    <property type="entry name" value="RNA_pol_sigma_r2"/>
</dbReference>
<dbReference type="InterPro" id="IPR013249">
    <property type="entry name" value="RNA_pol_sigma70_r4_t2"/>
</dbReference>
<dbReference type="Gene3D" id="1.10.1740.10">
    <property type="match status" value="1"/>
</dbReference>
<organism evidence="8 9">
    <name type="scientific">Flexivirga alba</name>
    <dbReference type="NCBI Taxonomy" id="702742"/>
    <lineage>
        <taxon>Bacteria</taxon>
        <taxon>Bacillati</taxon>
        <taxon>Actinomycetota</taxon>
        <taxon>Actinomycetes</taxon>
        <taxon>Micrococcales</taxon>
        <taxon>Dermacoccaceae</taxon>
        <taxon>Flexivirga</taxon>
    </lineage>
</organism>
<evidence type="ECO:0000259" key="7">
    <source>
        <dbReference type="Pfam" id="PF08281"/>
    </source>
</evidence>
<dbReference type="InterPro" id="IPR032710">
    <property type="entry name" value="NTF2-like_dom_sf"/>
</dbReference>
<gene>
    <name evidence="8" type="ORF">ACFQDH_02385</name>
</gene>
<name>A0ABW2ABN9_9MICO</name>
<evidence type="ECO:0000256" key="3">
    <source>
        <dbReference type="ARBA" id="ARBA00023015"/>
    </source>
</evidence>
<dbReference type="SUPFAM" id="SSF88946">
    <property type="entry name" value="Sigma2 domain of RNA polymerase sigma factors"/>
    <property type="match status" value="1"/>
</dbReference>
<keyword evidence="5" id="KW-0804">Transcription</keyword>
<dbReference type="Gene3D" id="1.10.10.10">
    <property type="entry name" value="Winged helix-like DNA-binding domain superfamily/Winged helix DNA-binding domain"/>
    <property type="match status" value="1"/>
</dbReference>
<sequence>MGVGVDGQTAGFEAERPRLLRIAERVLGDHAEAEDVVQNAWIRLARNETPIDNLPGWLTTVTTRLCLDRLRSKLPVPEEDLELGLDETVPDPADDVMLIDSVGTALQVVLDRLSPSERVAFVLHDSFAVDFPAIATILDTSPAAARKLASRARRKVTDRASGDRPAERSDHTAVVDAFLHAAKGGDLDTLLGLLAPDVVLEGADAAALALGTRRLVGREDVVGLTNGGMKTAFPVFIADRPGVAWLHRGEFKVAFDFVIEDGLVRRIELRADQEVLATVRKR</sequence>
<comment type="similarity">
    <text evidence="1">Belongs to the sigma-70 factor family. ECF subfamily.</text>
</comment>
<dbReference type="InterPro" id="IPR007627">
    <property type="entry name" value="RNA_pol_sigma70_r2"/>
</dbReference>
<dbReference type="InterPro" id="IPR014284">
    <property type="entry name" value="RNA_pol_sigma-70_dom"/>
</dbReference>
<accession>A0ABW2ABN9</accession>
<evidence type="ECO:0000256" key="1">
    <source>
        <dbReference type="ARBA" id="ARBA00010641"/>
    </source>
</evidence>
<dbReference type="Gene3D" id="3.10.450.50">
    <property type="match status" value="1"/>
</dbReference>
<keyword evidence="9" id="KW-1185">Reference proteome</keyword>
<reference evidence="9" key="1">
    <citation type="journal article" date="2019" name="Int. J. Syst. Evol. Microbiol.">
        <title>The Global Catalogue of Microorganisms (GCM) 10K type strain sequencing project: providing services to taxonomists for standard genome sequencing and annotation.</title>
        <authorList>
            <consortium name="The Broad Institute Genomics Platform"/>
            <consortium name="The Broad Institute Genome Sequencing Center for Infectious Disease"/>
            <person name="Wu L."/>
            <person name="Ma J."/>
        </authorList>
    </citation>
    <scope>NUCLEOTIDE SEQUENCE [LARGE SCALE GENOMIC DNA]</scope>
    <source>
        <strain evidence="9">CCUG 58127</strain>
    </source>
</reference>
<keyword evidence="4" id="KW-0731">Sigma factor</keyword>
<dbReference type="InterPro" id="IPR013324">
    <property type="entry name" value="RNA_pol_sigma_r3/r4-like"/>
</dbReference>
<feature type="domain" description="RNA polymerase sigma-70 region 2" evidence="6">
    <location>
        <begin position="12"/>
        <end position="73"/>
    </location>
</feature>
<protein>
    <submittedName>
        <fullName evidence="8">Sigma-70 family RNA polymerase sigma factor</fullName>
    </submittedName>
</protein>
<keyword evidence="3" id="KW-0805">Transcription regulation</keyword>
<proteinExistence type="inferred from homology"/>
<evidence type="ECO:0000256" key="4">
    <source>
        <dbReference type="ARBA" id="ARBA00023082"/>
    </source>
</evidence>
<evidence type="ECO:0000313" key="8">
    <source>
        <dbReference type="EMBL" id="MFC6704147.1"/>
    </source>
</evidence>
<dbReference type="InterPro" id="IPR036388">
    <property type="entry name" value="WH-like_DNA-bd_sf"/>
</dbReference>
<dbReference type="EMBL" id="JBHSWH010000001">
    <property type="protein sequence ID" value="MFC6704147.1"/>
    <property type="molecule type" value="Genomic_DNA"/>
</dbReference>
<dbReference type="InterPro" id="IPR052704">
    <property type="entry name" value="ECF_Sigma-70_Domain"/>
</dbReference>
<evidence type="ECO:0000313" key="9">
    <source>
        <dbReference type="Proteomes" id="UP001596298"/>
    </source>
</evidence>
<dbReference type="PANTHER" id="PTHR30173">
    <property type="entry name" value="SIGMA 19 FACTOR"/>
    <property type="match status" value="1"/>
</dbReference>
<evidence type="ECO:0000259" key="6">
    <source>
        <dbReference type="Pfam" id="PF04542"/>
    </source>
</evidence>
<comment type="caution">
    <text evidence="8">The sequence shown here is derived from an EMBL/GenBank/DDBJ whole genome shotgun (WGS) entry which is preliminary data.</text>
</comment>